<gene>
    <name evidence="2" type="ORF">X975_21140</name>
</gene>
<protein>
    <submittedName>
        <fullName evidence="2">Uncharacterized protein</fullName>
    </submittedName>
</protein>
<reference evidence="2 3" key="1">
    <citation type="submission" date="2013-11" db="EMBL/GenBank/DDBJ databases">
        <title>Genome sequencing of Stegodyphus mimosarum.</title>
        <authorList>
            <person name="Bechsgaard J."/>
        </authorList>
    </citation>
    <scope>NUCLEOTIDE SEQUENCE [LARGE SCALE GENOMIC DNA]</scope>
</reference>
<dbReference type="OMA" id="EGFGEWS"/>
<name>A0A087T9B2_STEMI</name>
<accession>A0A087T9B2</accession>
<dbReference type="EMBL" id="KK114093">
    <property type="protein sequence ID" value="KFM61701.1"/>
    <property type="molecule type" value="Genomic_DNA"/>
</dbReference>
<feature type="non-terminal residue" evidence="2">
    <location>
        <position position="128"/>
    </location>
</feature>
<organism evidence="2 3">
    <name type="scientific">Stegodyphus mimosarum</name>
    <name type="common">African social velvet spider</name>
    <dbReference type="NCBI Taxonomy" id="407821"/>
    <lineage>
        <taxon>Eukaryota</taxon>
        <taxon>Metazoa</taxon>
        <taxon>Ecdysozoa</taxon>
        <taxon>Arthropoda</taxon>
        <taxon>Chelicerata</taxon>
        <taxon>Arachnida</taxon>
        <taxon>Araneae</taxon>
        <taxon>Araneomorphae</taxon>
        <taxon>Entelegynae</taxon>
        <taxon>Eresoidea</taxon>
        <taxon>Eresidae</taxon>
        <taxon>Stegodyphus</taxon>
    </lineage>
</organism>
<dbReference type="Proteomes" id="UP000054359">
    <property type="component" value="Unassembled WGS sequence"/>
</dbReference>
<keyword evidence="1" id="KW-0732">Signal</keyword>
<evidence type="ECO:0000313" key="2">
    <source>
        <dbReference type="EMBL" id="KFM61701.1"/>
    </source>
</evidence>
<proteinExistence type="predicted"/>
<evidence type="ECO:0000313" key="3">
    <source>
        <dbReference type="Proteomes" id="UP000054359"/>
    </source>
</evidence>
<sequence>MALKFSLWAFLTSSLCLVVPSLGEIHPHSMTPSEPANKFLDEKTMRYIIPEVMALSKKLDLKAEGYKSNADNRKLGTFLRLLTENETSDRHLKSQTLKKRKFPEIDSRGFDEDIFDEGFGDWSPMKRW</sequence>
<keyword evidence="3" id="KW-1185">Reference proteome</keyword>
<dbReference type="AlphaFoldDB" id="A0A087T9B2"/>
<evidence type="ECO:0000256" key="1">
    <source>
        <dbReference type="SAM" id="SignalP"/>
    </source>
</evidence>
<dbReference type="OrthoDB" id="6419281at2759"/>
<feature type="chain" id="PRO_5001829490" evidence="1">
    <location>
        <begin position="24"/>
        <end position="128"/>
    </location>
</feature>
<feature type="signal peptide" evidence="1">
    <location>
        <begin position="1"/>
        <end position="23"/>
    </location>
</feature>